<dbReference type="Pfam" id="PF13380">
    <property type="entry name" value="CoA_binding_2"/>
    <property type="match status" value="1"/>
</dbReference>
<dbReference type="Proteomes" id="UP000198597">
    <property type="component" value="Unassembled WGS sequence"/>
</dbReference>
<evidence type="ECO:0000259" key="1">
    <source>
        <dbReference type="SMART" id="SM00881"/>
    </source>
</evidence>
<dbReference type="OrthoDB" id="9804695at2"/>
<feature type="domain" description="CoA-binding" evidence="1">
    <location>
        <begin position="6"/>
        <end position="94"/>
    </location>
</feature>
<evidence type="ECO:0000313" key="3">
    <source>
        <dbReference type="Proteomes" id="UP000198597"/>
    </source>
</evidence>
<dbReference type="STRING" id="94869.SAMN04488529_10778"/>
<dbReference type="PANTHER" id="PTHR33303:SF2">
    <property type="entry name" value="COA-BINDING DOMAIN-CONTAINING PROTEIN"/>
    <property type="match status" value="1"/>
</dbReference>
<dbReference type="PANTHER" id="PTHR33303">
    <property type="entry name" value="CYTOPLASMIC PROTEIN-RELATED"/>
    <property type="match status" value="1"/>
</dbReference>
<proteinExistence type="predicted"/>
<dbReference type="RefSeq" id="WP_089970314.1">
    <property type="nucleotide sequence ID" value="NZ_FNJM01000007.1"/>
</dbReference>
<dbReference type="Gene3D" id="3.40.50.720">
    <property type="entry name" value="NAD(P)-binding Rossmann-like Domain"/>
    <property type="match status" value="1"/>
</dbReference>
<keyword evidence="3" id="KW-1185">Reference proteome</keyword>
<organism evidence="2 3">
    <name type="scientific">Clostridium gasigenes</name>
    <dbReference type="NCBI Taxonomy" id="94869"/>
    <lineage>
        <taxon>Bacteria</taxon>
        <taxon>Bacillati</taxon>
        <taxon>Bacillota</taxon>
        <taxon>Clostridia</taxon>
        <taxon>Eubacteriales</taxon>
        <taxon>Clostridiaceae</taxon>
        <taxon>Clostridium</taxon>
    </lineage>
</organism>
<dbReference type="EMBL" id="FNJM01000007">
    <property type="protein sequence ID" value="SDP54100.1"/>
    <property type="molecule type" value="Genomic_DNA"/>
</dbReference>
<dbReference type="AlphaFoldDB" id="A0A1H0TKB7"/>
<reference evidence="2 3" key="1">
    <citation type="submission" date="2016-10" db="EMBL/GenBank/DDBJ databases">
        <authorList>
            <person name="de Groot N.N."/>
        </authorList>
    </citation>
    <scope>NUCLEOTIDE SEQUENCE [LARGE SCALE GENOMIC DNA]</scope>
    <source>
        <strain evidence="2 3">DSM 12272</strain>
    </source>
</reference>
<dbReference type="SUPFAM" id="SSF51735">
    <property type="entry name" value="NAD(P)-binding Rossmann-fold domains"/>
    <property type="match status" value="1"/>
</dbReference>
<accession>A0A1H0TKB7</accession>
<name>A0A1H0TKB7_9CLOT</name>
<gene>
    <name evidence="2" type="ORF">SAMN04488529_10778</name>
</gene>
<dbReference type="InterPro" id="IPR036291">
    <property type="entry name" value="NAD(P)-bd_dom_sf"/>
</dbReference>
<dbReference type="SMART" id="SM00881">
    <property type="entry name" value="CoA_binding"/>
    <property type="match status" value="1"/>
</dbReference>
<evidence type="ECO:0000313" key="2">
    <source>
        <dbReference type="EMBL" id="SDP54100.1"/>
    </source>
</evidence>
<sequence>MEAKELIKEKNWIVIGDVTNSTKYAYKILEKFKLKGHTVVGVHPKGGDGVYKTLKEVPYKIDSIDLCINPKLGLEFIKEAKEIGITKVLIQPGAESIEIINYCNENNIMAIRGCALVEL</sequence>
<dbReference type="InterPro" id="IPR003781">
    <property type="entry name" value="CoA-bd"/>
</dbReference>
<protein>
    <submittedName>
        <fullName evidence="2">Predicted CoA-binding protein</fullName>
    </submittedName>
</protein>